<organism evidence="3 4">
    <name type="scientific">Enterospora canceri</name>
    <dbReference type="NCBI Taxonomy" id="1081671"/>
    <lineage>
        <taxon>Eukaryota</taxon>
        <taxon>Fungi</taxon>
        <taxon>Fungi incertae sedis</taxon>
        <taxon>Microsporidia</taxon>
        <taxon>Enterocytozoonidae</taxon>
        <taxon>Enterospora</taxon>
    </lineage>
</organism>
<gene>
    <name evidence="3" type="ORF">ECANGB1_1414</name>
</gene>
<evidence type="ECO:0000313" key="4">
    <source>
        <dbReference type="Proteomes" id="UP000192639"/>
    </source>
</evidence>
<feature type="region of interest" description="Disordered" evidence="2">
    <location>
        <begin position="1"/>
        <end position="20"/>
    </location>
</feature>
<name>A0A1Y1S643_9MICR</name>
<keyword evidence="1" id="KW-0175">Coiled coil</keyword>
<evidence type="ECO:0000313" key="3">
    <source>
        <dbReference type="EMBL" id="ORD93889.1"/>
    </source>
</evidence>
<dbReference type="Proteomes" id="UP000192639">
    <property type="component" value="Unassembled WGS sequence"/>
</dbReference>
<evidence type="ECO:0000256" key="1">
    <source>
        <dbReference type="SAM" id="Coils"/>
    </source>
</evidence>
<sequence>MTANETTFSSGAEVDEHEMTSKEKMLLCEIAEVSLRIKEKTEEARNHTNKLKSYNFKIKALLDAIDAYSYDETAIKVNKFKKVDSFRITAPEKQNLPTNFEKMFANETSKIKIKAKGLLALVSENKQLKLDDIVKVTKLSKYKTIEILNIYVRNGILNKRFDKGFIYEIA</sequence>
<feature type="compositionally biased region" description="Polar residues" evidence="2">
    <location>
        <begin position="1"/>
        <end position="10"/>
    </location>
</feature>
<protein>
    <submittedName>
        <fullName evidence="3">Uncharacterized protein</fullName>
    </submittedName>
</protein>
<feature type="coiled-coil region" evidence="1">
    <location>
        <begin position="30"/>
        <end position="57"/>
    </location>
</feature>
<keyword evidence="4" id="KW-1185">Reference proteome</keyword>
<reference evidence="3 4" key="1">
    <citation type="journal article" date="2017" name="Environ. Microbiol.">
        <title>Decay of the glycolytic pathway and adaptation to intranuclear parasitism within Enterocytozoonidae microsporidia.</title>
        <authorList>
            <person name="Wiredu Boakye D."/>
            <person name="Jaroenlak P."/>
            <person name="Prachumwat A."/>
            <person name="Williams T.A."/>
            <person name="Bateman K.S."/>
            <person name="Itsathitphaisarn O."/>
            <person name="Sritunyalucksana K."/>
            <person name="Paszkiewicz K.H."/>
            <person name="Moore K.A."/>
            <person name="Stentiford G.D."/>
            <person name="Williams B.A."/>
        </authorList>
    </citation>
    <scope>NUCLEOTIDE SEQUENCE [LARGE SCALE GENOMIC DNA]</scope>
    <source>
        <strain evidence="3 4">GB1</strain>
    </source>
</reference>
<accession>A0A1Y1S643</accession>
<proteinExistence type="predicted"/>
<dbReference type="EMBL" id="LWDP01000041">
    <property type="protein sequence ID" value="ORD93889.1"/>
    <property type="molecule type" value="Genomic_DNA"/>
</dbReference>
<evidence type="ECO:0000256" key="2">
    <source>
        <dbReference type="SAM" id="MobiDB-lite"/>
    </source>
</evidence>
<comment type="caution">
    <text evidence="3">The sequence shown here is derived from an EMBL/GenBank/DDBJ whole genome shotgun (WGS) entry which is preliminary data.</text>
</comment>
<dbReference type="OrthoDB" id="2195889at2759"/>
<dbReference type="VEuPathDB" id="MicrosporidiaDB:ECANGB1_1414"/>
<dbReference type="AlphaFoldDB" id="A0A1Y1S643"/>